<evidence type="ECO:0000313" key="11">
    <source>
        <dbReference type="Proteomes" id="UP000034181"/>
    </source>
</evidence>
<keyword evidence="3 9" id="KW-1003">Cell membrane</keyword>
<dbReference type="Pfam" id="PF00584">
    <property type="entry name" value="SecE"/>
    <property type="match status" value="1"/>
</dbReference>
<name>A0A0G0K3Y5_9BACT</name>
<accession>A0A0G0K3Y5</accession>
<keyword evidence="5 9" id="KW-0653">Protein transport</keyword>
<comment type="subcellular location">
    <subcellularLocation>
        <location evidence="9">Cell membrane</location>
        <topology evidence="9">Single-pass membrane protein</topology>
    </subcellularLocation>
    <subcellularLocation>
        <location evidence="1">Membrane</location>
    </subcellularLocation>
</comment>
<dbReference type="GO" id="GO:0065002">
    <property type="term" value="P:intracellular protein transmembrane transport"/>
    <property type="evidence" value="ECO:0007669"/>
    <property type="project" value="UniProtKB-UniRule"/>
</dbReference>
<comment type="caution">
    <text evidence="10">The sequence shown here is derived from an EMBL/GenBank/DDBJ whole genome shotgun (WGS) entry which is preliminary data.</text>
</comment>
<evidence type="ECO:0000256" key="8">
    <source>
        <dbReference type="ARBA" id="ARBA00023136"/>
    </source>
</evidence>
<keyword evidence="8 9" id="KW-0472">Membrane</keyword>
<comment type="subunit">
    <text evidence="9">Component of the Sec protein translocase complex. Heterotrimer consisting of SecY, SecE and SecG subunits. The heterotrimers can form oligomers, although 1 heterotrimer is thought to be able to translocate proteins. Interacts with the ribosome. Interacts with SecDF, and other proteins may be involved. Interacts with SecA.</text>
</comment>
<dbReference type="GO" id="GO:0006605">
    <property type="term" value="P:protein targeting"/>
    <property type="evidence" value="ECO:0007669"/>
    <property type="project" value="UniProtKB-UniRule"/>
</dbReference>
<dbReference type="GO" id="GO:0009306">
    <property type="term" value="P:protein secretion"/>
    <property type="evidence" value="ECO:0007669"/>
    <property type="project" value="UniProtKB-UniRule"/>
</dbReference>
<proteinExistence type="inferred from homology"/>
<gene>
    <name evidence="9" type="primary">secE</name>
    <name evidence="10" type="ORF">US96_C0032G0017</name>
</gene>
<dbReference type="Proteomes" id="UP000034181">
    <property type="component" value="Unassembled WGS sequence"/>
</dbReference>
<keyword evidence="4 9" id="KW-0812">Transmembrane</keyword>
<dbReference type="PANTHER" id="PTHR33910">
    <property type="entry name" value="PROTEIN TRANSLOCASE SUBUNIT SECE"/>
    <property type="match status" value="1"/>
</dbReference>
<dbReference type="InterPro" id="IPR005807">
    <property type="entry name" value="SecE_bac"/>
</dbReference>
<dbReference type="PANTHER" id="PTHR33910:SF1">
    <property type="entry name" value="PROTEIN TRANSLOCASE SUBUNIT SECE"/>
    <property type="match status" value="1"/>
</dbReference>
<evidence type="ECO:0000256" key="7">
    <source>
        <dbReference type="ARBA" id="ARBA00023010"/>
    </source>
</evidence>
<keyword evidence="6 9" id="KW-1133">Transmembrane helix</keyword>
<dbReference type="GO" id="GO:0005886">
    <property type="term" value="C:plasma membrane"/>
    <property type="evidence" value="ECO:0007669"/>
    <property type="project" value="UniProtKB-SubCell"/>
</dbReference>
<evidence type="ECO:0000256" key="4">
    <source>
        <dbReference type="ARBA" id="ARBA00022692"/>
    </source>
</evidence>
<evidence type="ECO:0000256" key="6">
    <source>
        <dbReference type="ARBA" id="ARBA00022989"/>
    </source>
</evidence>
<keyword evidence="7 9" id="KW-0811">Translocation</keyword>
<keyword evidence="2 9" id="KW-0813">Transport</keyword>
<evidence type="ECO:0000313" key="10">
    <source>
        <dbReference type="EMBL" id="KKQ74438.1"/>
    </source>
</evidence>
<dbReference type="HAMAP" id="MF_00422">
    <property type="entry name" value="SecE"/>
    <property type="match status" value="1"/>
</dbReference>
<evidence type="ECO:0000256" key="1">
    <source>
        <dbReference type="ARBA" id="ARBA00004370"/>
    </source>
</evidence>
<evidence type="ECO:0000256" key="2">
    <source>
        <dbReference type="ARBA" id="ARBA00022448"/>
    </source>
</evidence>
<evidence type="ECO:0000256" key="9">
    <source>
        <dbReference type="HAMAP-Rule" id="MF_00422"/>
    </source>
</evidence>
<dbReference type="PROSITE" id="PS01067">
    <property type="entry name" value="SECE_SEC61G"/>
    <property type="match status" value="1"/>
</dbReference>
<dbReference type="InterPro" id="IPR001901">
    <property type="entry name" value="Translocase_SecE/Sec61-g"/>
</dbReference>
<sequence length="61" mass="7131">MNLPLRYFREVRSEMTKVTWPKRDEVVRLTAVVILLSLIVGIYVGALDFSFTKLLEIFVSR</sequence>
<organism evidence="10 11">
    <name type="scientific">Candidatus Woesebacteria bacterium GW2011_GWB1_38_5b</name>
    <dbReference type="NCBI Taxonomy" id="1618569"/>
    <lineage>
        <taxon>Bacteria</taxon>
        <taxon>Candidatus Woeseibacteriota</taxon>
    </lineage>
</organism>
<protein>
    <recommendedName>
        <fullName evidence="9">Protein translocase subunit SecE</fullName>
    </recommendedName>
</protein>
<evidence type="ECO:0000256" key="3">
    <source>
        <dbReference type="ARBA" id="ARBA00022475"/>
    </source>
</evidence>
<evidence type="ECO:0000256" key="5">
    <source>
        <dbReference type="ARBA" id="ARBA00022927"/>
    </source>
</evidence>
<dbReference type="GO" id="GO:0008320">
    <property type="term" value="F:protein transmembrane transporter activity"/>
    <property type="evidence" value="ECO:0007669"/>
    <property type="project" value="UniProtKB-UniRule"/>
</dbReference>
<dbReference type="AlphaFoldDB" id="A0A0G0K3Y5"/>
<dbReference type="EMBL" id="LBUZ01000032">
    <property type="protein sequence ID" value="KKQ74438.1"/>
    <property type="molecule type" value="Genomic_DNA"/>
</dbReference>
<dbReference type="GO" id="GO:0043952">
    <property type="term" value="P:protein transport by the Sec complex"/>
    <property type="evidence" value="ECO:0007669"/>
    <property type="project" value="UniProtKB-UniRule"/>
</dbReference>
<dbReference type="NCBIfam" id="TIGR00964">
    <property type="entry name" value="secE_bact"/>
    <property type="match status" value="1"/>
</dbReference>
<comment type="similarity">
    <text evidence="9">Belongs to the SecE/SEC61-gamma family.</text>
</comment>
<dbReference type="InterPro" id="IPR038379">
    <property type="entry name" value="SecE_sf"/>
</dbReference>
<dbReference type="Gene3D" id="1.20.5.1030">
    <property type="entry name" value="Preprotein translocase secy subunit"/>
    <property type="match status" value="1"/>
</dbReference>
<comment type="function">
    <text evidence="9">Essential subunit of the Sec protein translocation channel SecYEG. Clamps together the 2 halves of SecY. May contact the channel plug during translocation.</text>
</comment>
<feature type="transmembrane region" description="Helical" evidence="9">
    <location>
        <begin position="26"/>
        <end position="46"/>
    </location>
</feature>
<reference evidence="10 11" key="1">
    <citation type="journal article" date="2015" name="Nature">
        <title>rRNA introns, odd ribosomes, and small enigmatic genomes across a large radiation of phyla.</title>
        <authorList>
            <person name="Brown C.T."/>
            <person name="Hug L.A."/>
            <person name="Thomas B.C."/>
            <person name="Sharon I."/>
            <person name="Castelle C.J."/>
            <person name="Singh A."/>
            <person name="Wilkins M.J."/>
            <person name="Williams K.H."/>
            <person name="Banfield J.F."/>
        </authorList>
    </citation>
    <scope>NUCLEOTIDE SEQUENCE [LARGE SCALE GENOMIC DNA]</scope>
</reference>